<organism evidence="1 2">
    <name type="scientific">Caerostris extrusa</name>
    <name type="common">Bark spider</name>
    <name type="synonym">Caerostris bankana</name>
    <dbReference type="NCBI Taxonomy" id="172846"/>
    <lineage>
        <taxon>Eukaryota</taxon>
        <taxon>Metazoa</taxon>
        <taxon>Ecdysozoa</taxon>
        <taxon>Arthropoda</taxon>
        <taxon>Chelicerata</taxon>
        <taxon>Arachnida</taxon>
        <taxon>Araneae</taxon>
        <taxon>Araneomorphae</taxon>
        <taxon>Entelegynae</taxon>
        <taxon>Araneoidea</taxon>
        <taxon>Araneidae</taxon>
        <taxon>Caerostris</taxon>
    </lineage>
</organism>
<dbReference type="Proteomes" id="UP001054945">
    <property type="component" value="Unassembled WGS sequence"/>
</dbReference>
<dbReference type="AlphaFoldDB" id="A0AAV4QI52"/>
<accession>A0AAV4QI52</accession>
<name>A0AAV4QI52_CAEEX</name>
<comment type="caution">
    <text evidence="1">The sequence shown here is derived from an EMBL/GenBank/DDBJ whole genome shotgun (WGS) entry which is preliminary data.</text>
</comment>
<protein>
    <submittedName>
        <fullName evidence="1">Uncharacterized protein</fullName>
    </submittedName>
</protein>
<evidence type="ECO:0000313" key="1">
    <source>
        <dbReference type="EMBL" id="GIY09004.1"/>
    </source>
</evidence>
<reference evidence="1 2" key="1">
    <citation type="submission" date="2021-06" db="EMBL/GenBank/DDBJ databases">
        <title>Caerostris extrusa draft genome.</title>
        <authorList>
            <person name="Kono N."/>
            <person name="Arakawa K."/>
        </authorList>
    </citation>
    <scope>NUCLEOTIDE SEQUENCE [LARGE SCALE GENOMIC DNA]</scope>
</reference>
<gene>
    <name evidence="1" type="ORF">CEXT_219301</name>
</gene>
<proteinExistence type="predicted"/>
<dbReference type="EMBL" id="BPLR01006325">
    <property type="protein sequence ID" value="GIY09004.1"/>
    <property type="molecule type" value="Genomic_DNA"/>
</dbReference>
<keyword evidence="2" id="KW-1185">Reference proteome</keyword>
<evidence type="ECO:0000313" key="2">
    <source>
        <dbReference type="Proteomes" id="UP001054945"/>
    </source>
</evidence>
<sequence length="139" mass="15775">MAFFFSHCLSLLSENRDWLVIESTSFTSINKFTKILQVSTSLPSLQVSTSLPSLQVSTSLPSLRVSTSLPSLQVSTILQVNYYPALIVWQSGGSCLMFEQDDTKSEKNRIRKQLISIFPIYDLSRPIRRIVRRISDELS</sequence>